<keyword evidence="4" id="KW-1185">Reference proteome</keyword>
<name>A0A212U0X1_9BURK</name>
<protein>
    <submittedName>
        <fullName evidence="3">Glyoxylase, beta-lactamase superfamily II</fullName>
    </submittedName>
</protein>
<dbReference type="SUPFAM" id="SSF56281">
    <property type="entry name" value="Metallo-hydrolase/oxidoreductase"/>
    <property type="match status" value="1"/>
</dbReference>
<dbReference type="Pfam" id="PF00753">
    <property type="entry name" value="Lactamase_B"/>
    <property type="match status" value="1"/>
</dbReference>
<dbReference type="InterPro" id="IPR001279">
    <property type="entry name" value="Metallo-B-lactamas"/>
</dbReference>
<dbReference type="CDD" id="cd16282">
    <property type="entry name" value="metallo-hydrolase-like_MBL-fold"/>
    <property type="match status" value="1"/>
</dbReference>
<reference evidence="3 4" key="1">
    <citation type="submission" date="2017-06" db="EMBL/GenBank/DDBJ databases">
        <authorList>
            <person name="Kim H.J."/>
            <person name="Triplett B.A."/>
        </authorList>
    </citation>
    <scope>NUCLEOTIDE SEQUENCE [LARGE SCALE GENOMIC DNA]</scope>
    <source>
        <strain evidence="3 4">MWH-VicM1</strain>
    </source>
</reference>
<proteinExistence type="inferred from homology"/>
<dbReference type="InterPro" id="IPR036866">
    <property type="entry name" value="RibonucZ/Hydroxyglut_hydro"/>
</dbReference>
<accession>A0A212U0X1</accession>
<evidence type="ECO:0000256" key="1">
    <source>
        <dbReference type="ARBA" id="ARBA00005250"/>
    </source>
</evidence>
<dbReference type="GO" id="GO:0017001">
    <property type="term" value="P:antibiotic catabolic process"/>
    <property type="evidence" value="ECO:0007669"/>
    <property type="project" value="UniProtKB-ARBA"/>
</dbReference>
<evidence type="ECO:0000313" key="4">
    <source>
        <dbReference type="Proteomes" id="UP000197215"/>
    </source>
</evidence>
<dbReference type="InterPro" id="IPR050855">
    <property type="entry name" value="NDM-1-like"/>
</dbReference>
<organism evidence="3 4">
    <name type="scientific">Polynucleobacter victoriensis</name>
    <dbReference type="NCBI Taxonomy" id="2049319"/>
    <lineage>
        <taxon>Bacteria</taxon>
        <taxon>Pseudomonadati</taxon>
        <taxon>Pseudomonadota</taxon>
        <taxon>Betaproteobacteria</taxon>
        <taxon>Burkholderiales</taxon>
        <taxon>Burkholderiaceae</taxon>
        <taxon>Polynucleobacter</taxon>
    </lineage>
</organism>
<evidence type="ECO:0000313" key="3">
    <source>
        <dbReference type="EMBL" id="SNC71786.1"/>
    </source>
</evidence>
<dbReference type="PROSITE" id="PS51318">
    <property type="entry name" value="TAT"/>
    <property type="match status" value="1"/>
</dbReference>
<dbReference type="InterPro" id="IPR006311">
    <property type="entry name" value="TAT_signal"/>
</dbReference>
<evidence type="ECO:0000259" key="2">
    <source>
        <dbReference type="SMART" id="SM00849"/>
    </source>
</evidence>
<dbReference type="AlphaFoldDB" id="A0A212U0X1"/>
<feature type="domain" description="Metallo-beta-lactamase" evidence="2">
    <location>
        <begin position="71"/>
        <end position="259"/>
    </location>
</feature>
<sequence>MKMNKRRNILKLTLGAAGLLVLPQAIELAKATEDFIKGPKVKDHPIKQLSKHVWMIYSPDGFPTAENQGMMANITFAITSKGVVVLDSGASVQIGEMAIRMLKTVTKQPVVAIFNSHYHGDHFLGNQAFIDAYGPMPIYAHPYSLEQIKGIEGNTWRSLMERWTNQATVGTKVIPPTHPVKHGDVFNYGDVTIKVHHYGVAHTPGDICIEVVEDKVTHVGDIAMDQRIANIDDGSYVGTFKTYKALFESAGQQLWIPGHGHAKKELLNEYGTFLAGIYETCVQAVKDGIDPSTAKGLVLKDPRVIKYAKNTKGFEANIGKYVSLAYLEAEKEAF</sequence>
<dbReference type="SMART" id="SM00849">
    <property type="entry name" value="Lactamase_B"/>
    <property type="match status" value="1"/>
</dbReference>
<dbReference type="Gene3D" id="3.60.15.10">
    <property type="entry name" value="Ribonuclease Z/Hydroxyacylglutathione hydrolase-like"/>
    <property type="match status" value="1"/>
</dbReference>
<dbReference type="PANTHER" id="PTHR42951">
    <property type="entry name" value="METALLO-BETA-LACTAMASE DOMAIN-CONTAINING"/>
    <property type="match status" value="1"/>
</dbReference>
<comment type="similarity">
    <text evidence="1">Belongs to the metallo-beta-lactamase superfamily. Class-B beta-lactamase family.</text>
</comment>
<dbReference type="PANTHER" id="PTHR42951:SF4">
    <property type="entry name" value="ACYL-COENZYME A THIOESTERASE MBLAC2"/>
    <property type="match status" value="1"/>
</dbReference>
<dbReference type="RefSeq" id="WP_243383404.1">
    <property type="nucleotide sequence ID" value="NZ_FYEX01000002.1"/>
</dbReference>
<dbReference type="Proteomes" id="UP000197215">
    <property type="component" value="Unassembled WGS sequence"/>
</dbReference>
<gene>
    <name evidence="3" type="ORF">SAMN06295916_1379</name>
</gene>
<dbReference type="EMBL" id="FYEX01000002">
    <property type="protein sequence ID" value="SNC71786.1"/>
    <property type="molecule type" value="Genomic_DNA"/>
</dbReference>